<dbReference type="EMBL" id="BMLS01000001">
    <property type="protein sequence ID" value="GGO65598.1"/>
    <property type="molecule type" value="Genomic_DNA"/>
</dbReference>
<dbReference type="Proteomes" id="UP000606935">
    <property type="component" value="Unassembled WGS sequence"/>
</dbReference>
<feature type="transmembrane region" description="Helical" evidence="3">
    <location>
        <begin position="115"/>
        <end position="133"/>
    </location>
</feature>
<evidence type="ECO:0000313" key="6">
    <source>
        <dbReference type="Proteomes" id="UP000606935"/>
    </source>
</evidence>
<reference evidence="5" key="2">
    <citation type="submission" date="2020-09" db="EMBL/GenBank/DDBJ databases">
        <authorList>
            <person name="Sun Q."/>
            <person name="Zhou Y."/>
        </authorList>
    </citation>
    <scope>NUCLEOTIDE SEQUENCE</scope>
    <source>
        <strain evidence="5">CGMCC 1.7086</strain>
    </source>
</reference>
<organism evidence="5 6">
    <name type="scientific">Bowmanella pacifica</name>
    <dbReference type="NCBI Taxonomy" id="502051"/>
    <lineage>
        <taxon>Bacteria</taxon>
        <taxon>Pseudomonadati</taxon>
        <taxon>Pseudomonadota</taxon>
        <taxon>Gammaproteobacteria</taxon>
        <taxon>Alteromonadales</taxon>
        <taxon>Alteromonadaceae</taxon>
        <taxon>Bowmanella</taxon>
    </lineage>
</organism>
<evidence type="ECO:0000256" key="2">
    <source>
        <dbReference type="PROSITE-ProRule" id="PRU01091"/>
    </source>
</evidence>
<dbReference type="GO" id="GO:0006355">
    <property type="term" value="P:regulation of DNA-templated transcription"/>
    <property type="evidence" value="ECO:0007669"/>
    <property type="project" value="InterPro"/>
</dbReference>
<evidence type="ECO:0000313" key="5">
    <source>
        <dbReference type="EMBL" id="GGO65598.1"/>
    </source>
</evidence>
<keyword evidence="3" id="KW-0472">Membrane</keyword>
<dbReference type="PROSITE" id="PS51755">
    <property type="entry name" value="OMPR_PHOB"/>
    <property type="match status" value="1"/>
</dbReference>
<dbReference type="InterPro" id="IPR011990">
    <property type="entry name" value="TPR-like_helical_dom_sf"/>
</dbReference>
<evidence type="ECO:0000259" key="4">
    <source>
        <dbReference type="PROSITE" id="PS51755"/>
    </source>
</evidence>
<dbReference type="RefSeq" id="WP_188690560.1">
    <property type="nucleotide sequence ID" value="NZ_BMLS01000001.1"/>
</dbReference>
<sequence length="466" mass="53186">MQDFRLGEWQVSPTQNSLTREGKTKQLEHTPMQLLLFLTQHPGDTLSKDLLLEHIWAGKVVTEEVLTVAISHVRKALGDSARTPRYIKTVPGKGYCLICTPEALKDATFVSAKPLWHVLAPIVLILALFWWFWPTSLSQTAAKQTPASAGQELYNQGRFLLFSQQENHLQRANALFEQALQQDPQLASALWGKAMVLIIQAEELPRQQGAPLRDQAIALLEQAELFSPDHAPVQLQLGWHYFTHQWNFQLARQKFERAIELAPHEPIHNFLYAQYLIAMGDNEAALKATRRYIDLAPQYYSVPVVAWIYNTARRPQDALVELEKIAALTTPDLNFHHSAIKTLENLGHDQRAFNHLLQSMQLAGFSDTQLTSVQQQFRQGELAAVYLWLIEQGIGDNLGHYSAPLGYARYAIKANDTEQAIHWLQKAVAQRQLEVLWLAVDPYYDPLRLHPQFHQILQQLKLDKIK</sequence>
<keyword evidence="6" id="KW-1185">Reference proteome</keyword>
<dbReference type="SUPFAM" id="SSF46894">
    <property type="entry name" value="C-terminal effector domain of the bipartite response regulators"/>
    <property type="match status" value="1"/>
</dbReference>
<evidence type="ECO:0000256" key="3">
    <source>
        <dbReference type="SAM" id="Phobius"/>
    </source>
</evidence>
<reference evidence="5" key="1">
    <citation type="journal article" date="2014" name="Int. J. Syst. Evol. Microbiol.">
        <title>Complete genome sequence of Corynebacterium casei LMG S-19264T (=DSM 44701T), isolated from a smear-ripened cheese.</title>
        <authorList>
            <consortium name="US DOE Joint Genome Institute (JGI-PGF)"/>
            <person name="Walter F."/>
            <person name="Albersmeier A."/>
            <person name="Kalinowski J."/>
            <person name="Ruckert C."/>
        </authorList>
    </citation>
    <scope>NUCLEOTIDE SEQUENCE</scope>
    <source>
        <strain evidence="5">CGMCC 1.7086</strain>
    </source>
</reference>
<dbReference type="InterPro" id="IPR016032">
    <property type="entry name" value="Sig_transdc_resp-reg_C-effctor"/>
</dbReference>
<comment type="caution">
    <text evidence="5">The sequence shown here is derived from an EMBL/GenBank/DDBJ whole genome shotgun (WGS) entry which is preliminary data.</text>
</comment>
<feature type="DNA-binding region" description="OmpR/PhoB-type" evidence="2">
    <location>
        <begin position="1"/>
        <end position="99"/>
    </location>
</feature>
<evidence type="ECO:0000256" key="1">
    <source>
        <dbReference type="ARBA" id="ARBA00023125"/>
    </source>
</evidence>
<dbReference type="GO" id="GO:0000160">
    <property type="term" value="P:phosphorelay signal transduction system"/>
    <property type="evidence" value="ECO:0007669"/>
    <property type="project" value="InterPro"/>
</dbReference>
<proteinExistence type="predicted"/>
<feature type="domain" description="OmpR/PhoB-type" evidence="4">
    <location>
        <begin position="1"/>
        <end position="99"/>
    </location>
</feature>
<keyword evidence="1 2" id="KW-0238">DNA-binding</keyword>
<dbReference type="Gene3D" id="1.25.40.10">
    <property type="entry name" value="Tetratricopeptide repeat domain"/>
    <property type="match status" value="1"/>
</dbReference>
<dbReference type="SMART" id="SM00862">
    <property type="entry name" value="Trans_reg_C"/>
    <property type="match status" value="1"/>
</dbReference>
<keyword evidence="3" id="KW-0812">Transmembrane</keyword>
<accession>A0A917YSW9</accession>
<dbReference type="GO" id="GO:0003677">
    <property type="term" value="F:DNA binding"/>
    <property type="evidence" value="ECO:0007669"/>
    <property type="project" value="UniProtKB-UniRule"/>
</dbReference>
<dbReference type="AlphaFoldDB" id="A0A917YSW9"/>
<dbReference type="Gene3D" id="1.10.10.10">
    <property type="entry name" value="Winged helix-like DNA-binding domain superfamily/Winged helix DNA-binding domain"/>
    <property type="match status" value="1"/>
</dbReference>
<dbReference type="InterPro" id="IPR001867">
    <property type="entry name" value="OmpR/PhoB-type_DNA-bd"/>
</dbReference>
<keyword evidence="3" id="KW-1133">Transmembrane helix</keyword>
<dbReference type="CDD" id="cd00383">
    <property type="entry name" value="trans_reg_C"/>
    <property type="match status" value="1"/>
</dbReference>
<dbReference type="SUPFAM" id="SSF48452">
    <property type="entry name" value="TPR-like"/>
    <property type="match status" value="1"/>
</dbReference>
<dbReference type="Pfam" id="PF00486">
    <property type="entry name" value="Trans_reg_C"/>
    <property type="match status" value="1"/>
</dbReference>
<gene>
    <name evidence="5" type="ORF">GCM10010982_07780</name>
</gene>
<dbReference type="InterPro" id="IPR036388">
    <property type="entry name" value="WH-like_DNA-bd_sf"/>
</dbReference>
<name>A0A917YSW9_9ALTE</name>
<protein>
    <recommendedName>
        <fullName evidence="4">OmpR/PhoB-type domain-containing protein</fullName>
    </recommendedName>
</protein>